<dbReference type="EMBL" id="CADCWN010000175">
    <property type="protein sequence ID" value="CAA9574086.1"/>
    <property type="molecule type" value="Genomic_DNA"/>
</dbReference>
<reference evidence="2" key="1">
    <citation type="submission" date="2020-02" db="EMBL/GenBank/DDBJ databases">
        <authorList>
            <person name="Meier V. D."/>
        </authorList>
    </citation>
    <scope>NUCLEOTIDE SEQUENCE</scope>
    <source>
        <strain evidence="2">AVDCRST_MAG18</strain>
    </source>
</reference>
<gene>
    <name evidence="2" type="ORF">AVDCRST_MAG18-2337</name>
</gene>
<organism evidence="2">
    <name type="scientific">uncultured Thermomicrobiales bacterium</name>
    <dbReference type="NCBI Taxonomy" id="1645740"/>
    <lineage>
        <taxon>Bacteria</taxon>
        <taxon>Pseudomonadati</taxon>
        <taxon>Thermomicrobiota</taxon>
        <taxon>Thermomicrobia</taxon>
        <taxon>Thermomicrobiales</taxon>
        <taxon>environmental samples</taxon>
    </lineage>
</organism>
<sequence>MTDRRAPARDRATHKARDEDDRDEGDDIVQGRGDRGEARMERVGGDHEGVERRQDQREDGEEEGRAGGEAREQIVGDATEQIGEQRDGGDAHRRQFGEAIAGERLHDQ</sequence>
<accession>A0A6J4VCZ3</accession>
<evidence type="ECO:0000256" key="1">
    <source>
        <dbReference type="SAM" id="MobiDB-lite"/>
    </source>
</evidence>
<dbReference type="AlphaFoldDB" id="A0A6J4VCZ3"/>
<feature type="compositionally biased region" description="Basic and acidic residues" evidence="1">
    <location>
        <begin position="1"/>
        <end position="19"/>
    </location>
</feature>
<feature type="compositionally biased region" description="Basic and acidic residues" evidence="1">
    <location>
        <begin position="32"/>
        <end position="74"/>
    </location>
</feature>
<protein>
    <submittedName>
        <fullName evidence="2">Uncharacterized protein</fullName>
    </submittedName>
</protein>
<proteinExistence type="predicted"/>
<feature type="compositionally biased region" description="Basic and acidic residues" evidence="1">
    <location>
        <begin position="83"/>
        <end position="108"/>
    </location>
</feature>
<feature type="region of interest" description="Disordered" evidence="1">
    <location>
        <begin position="1"/>
        <end position="108"/>
    </location>
</feature>
<evidence type="ECO:0000313" key="2">
    <source>
        <dbReference type="EMBL" id="CAA9574086.1"/>
    </source>
</evidence>
<name>A0A6J4VCZ3_9BACT</name>